<dbReference type="RefSeq" id="XP_033458307.1">
    <property type="nucleotide sequence ID" value="XM_033608505.1"/>
</dbReference>
<feature type="region of interest" description="Disordered" evidence="8">
    <location>
        <begin position="795"/>
        <end position="821"/>
    </location>
</feature>
<comment type="subcellular location">
    <subcellularLocation>
        <location evidence="1">Nucleus</location>
    </subcellularLocation>
</comment>
<evidence type="ECO:0000256" key="3">
    <source>
        <dbReference type="ARBA" id="ARBA00021529"/>
    </source>
</evidence>
<reference evidence="11" key="2">
    <citation type="submission" date="2020-04" db="EMBL/GenBank/DDBJ databases">
        <authorList>
            <consortium name="NCBI Genome Project"/>
        </authorList>
    </citation>
    <scope>NUCLEOTIDE SEQUENCE</scope>
    <source>
        <strain evidence="11">CBS 342.82</strain>
    </source>
</reference>
<keyword evidence="5" id="KW-0539">Nucleus</keyword>
<feature type="compositionally biased region" description="Acidic residues" evidence="8">
    <location>
        <begin position="1092"/>
        <end position="1114"/>
    </location>
</feature>
<feature type="compositionally biased region" description="Basic and acidic residues" evidence="8">
    <location>
        <begin position="1064"/>
        <end position="1081"/>
    </location>
</feature>
<dbReference type="GO" id="GO:0000076">
    <property type="term" value="P:DNA replication checkpoint signaling"/>
    <property type="evidence" value="ECO:0007669"/>
    <property type="project" value="TreeGrafter"/>
</dbReference>
<feature type="region of interest" description="Disordered" evidence="8">
    <location>
        <begin position="888"/>
        <end position="1175"/>
    </location>
</feature>
<dbReference type="InterPro" id="IPR044998">
    <property type="entry name" value="Timeless"/>
</dbReference>
<name>A0A6J3LZT2_9PEZI</name>
<dbReference type="InterPro" id="IPR006906">
    <property type="entry name" value="Timeless_N"/>
</dbReference>
<comment type="similarity">
    <text evidence="2">Belongs to the timeless family.</text>
</comment>
<evidence type="ECO:0000256" key="1">
    <source>
        <dbReference type="ARBA" id="ARBA00004123"/>
    </source>
</evidence>
<protein>
    <recommendedName>
        <fullName evidence="3">Topoisomerase 1-associated factor 1</fullName>
    </recommendedName>
</protein>
<evidence type="ECO:0000256" key="2">
    <source>
        <dbReference type="ARBA" id="ARBA00008174"/>
    </source>
</evidence>
<keyword evidence="7" id="KW-0131">Cell cycle</keyword>
<dbReference type="Pfam" id="PF04821">
    <property type="entry name" value="TIMELESS"/>
    <property type="match status" value="1"/>
</dbReference>
<dbReference type="GeneID" id="54366305"/>
<evidence type="ECO:0000256" key="4">
    <source>
        <dbReference type="ARBA" id="ARBA00022880"/>
    </source>
</evidence>
<dbReference type="PANTHER" id="PTHR22940">
    <property type="entry name" value="TIMEOUT/TIMELESS-2"/>
    <property type="match status" value="1"/>
</dbReference>
<evidence type="ECO:0000313" key="11">
    <source>
        <dbReference type="RefSeq" id="XP_033458307.1"/>
    </source>
</evidence>
<reference evidence="11" key="3">
    <citation type="submission" date="2025-08" db="UniProtKB">
        <authorList>
            <consortium name="RefSeq"/>
        </authorList>
    </citation>
    <scope>IDENTIFICATION</scope>
    <source>
        <strain evidence="11">CBS 342.82</strain>
    </source>
</reference>
<sequence length="1175" mass="133919">MDPWTKSETVDPEVRAYVYSLVNAVGGSSTYDNNYSIGDDALAVLKDLARWLKLYDEKTGRMDVKRCLAEANLVKGDLLEILALWPEDATNHKSKSRLALACLELLVPLSWPLELDVEKATMNHHRHVPYLQLAQVGYKRAVLQHEHAKILRTVVRIVLPAMSQVRRDRSRRDEGIIKLGLYFFRNMAMITQPQTLPSQGDENEISRSATIDAFHAQDVFTLLLTLGSNMGDEFKEQDVLLLEILFHLVKGVDAKKLFMKKAQLASSEINELQSLIAREKAMHSSYKKHAPTRHNRFGTMIWVKRDELKVSTVSGQTSITDETSTLHQMDASKKFNKPRNRGKKAQDSSEQSDIGARIDLTESARGHLKSFVEDFLDSSFNPLFASLRRAIESEADRLQETIHNKQYFYLISWFLSAEAARREQKPTNIATGTDAAAPSMPEDNCFAYIASVLDQETFVLLNRKMQAAFDNKEWQELQSTLMCFTQILQTVQYMSESKDEEDQEIAENIQNRIFYEEATHDRMVQILRGYTSQGFAYLDAITECVHVFVRMLERYSKQNVDLQVRSKRRARKKATAQAIEGNNEEEGDAAERIQDEREAHETISERKFDFARFSAKFLSQPCVDTFIAMLRFHADLNPAQLKRCHRYMYRLAFKHELSVMLFRVDILHLLNKLVKGPGGLPPALEGFKEWEQLVQHIFRQCFKWMDRLSEGQGWKEAAVVEMLFSKIPNSIHYLQNGYEKVVQKRAPRPPAELEVKASVPAEQRVAVAVSILIEQAKSDLLDWLKKKISEAADERKAWEDANASRDAETAEDEPPAEVPESPTIFLVPGNDQHKDSLFKDKHLRLLLTVLGLQRIGDADDVDASWVFPPTLTSDKLTTGLEQIQKAEFDPPTFEGEKTAAQLIRPKSLGRRGEMFSDHSDDDDDDGVLNDAMFPPNLKEKRRRKDDKDERPRKRRKQNGIELTEEELRDRAKMRRKKEQEKNAKIKSKLFVTESDDESDAEGDAEFFRLEEERRRKTAGLIKEALIKRTDDIDEDDSAGETMQRKKPTARKKTKRPESSDDEMPDAHDAVGDGSRNAHTETIDISDANTSSSEDEALLTDDDDDDDAVLSEEDVPTSRRRNTAKPTPPLRELSGNAVAKLAINDDEQDDDAPAAKPAARRNTRAGFIIDDDSDDE</sequence>
<keyword evidence="10" id="KW-1185">Reference proteome</keyword>
<accession>A0A6J3LZT2</accession>
<feature type="region of interest" description="Disordered" evidence="8">
    <location>
        <begin position="319"/>
        <end position="355"/>
    </location>
</feature>
<feature type="compositionally biased region" description="Acidic residues" evidence="8">
    <location>
        <begin position="993"/>
        <end position="1004"/>
    </location>
</feature>
<dbReference type="GO" id="GO:0003677">
    <property type="term" value="F:DNA binding"/>
    <property type="evidence" value="ECO:0007669"/>
    <property type="project" value="TreeGrafter"/>
</dbReference>
<dbReference type="OrthoDB" id="310853at2759"/>
<feature type="compositionally biased region" description="Basic residues" evidence="8">
    <location>
        <begin position="334"/>
        <end position="343"/>
    </location>
</feature>
<organism evidence="11">
    <name type="scientific">Dissoconium aciculare CBS 342.82</name>
    <dbReference type="NCBI Taxonomy" id="1314786"/>
    <lineage>
        <taxon>Eukaryota</taxon>
        <taxon>Fungi</taxon>
        <taxon>Dikarya</taxon>
        <taxon>Ascomycota</taxon>
        <taxon>Pezizomycotina</taxon>
        <taxon>Dothideomycetes</taxon>
        <taxon>Dothideomycetidae</taxon>
        <taxon>Mycosphaerellales</taxon>
        <taxon>Dissoconiaceae</taxon>
        <taxon>Dissoconium</taxon>
    </lineage>
</organism>
<dbReference type="Proteomes" id="UP000504637">
    <property type="component" value="Unplaced"/>
</dbReference>
<dbReference type="PANTHER" id="PTHR22940:SF4">
    <property type="entry name" value="PROTEIN TIMELESS HOMOLOG"/>
    <property type="match status" value="1"/>
</dbReference>
<evidence type="ECO:0000256" key="6">
    <source>
        <dbReference type="ARBA" id="ARBA00023254"/>
    </source>
</evidence>
<dbReference type="AlphaFoldDB" id="A0A6J3LZT2"/>
<feature type="compositionally biased region" description="Basic residues" evidence="8">
    <location>
        <begin position="1044"/>
        <end position="1054"/>
    </location>
</feature>
<proteinExistence type="inferred from homology"/>
<evidence type="ECO:0000259" key="9">
    <source>
        <dbReference type="Pfam" id="PF04821"/>
    </source>
</evidence>
<evidence type="ECO:0000256" key="5">
    <source>
        <dbReference type="ARBA" id="ARBA00023242"/>
    </source>
</evidence>
<dbReference type="GO" id="GO:0043111">
    <property type="term" value="P:replication fork arrest"/>
    <property type="evidence" value="ECO:0007669"/>
    <property type="project" value="TreeGrafter"/>
</dbReference>
<evidence type="ECO:0000256" key="8">
    <source>
        <dbReference type="SAM" id="MobiDB-lite"/>
    </source>
</evidence>
<feature type="domain" description="Timeless N-terminal" evidence="9">
    <location>
        <begin position="35"/>
        <end position="303"/>
    </location>
</feature>
<evidence type="ECO:0000256" key="7">
    <source>
        <dbReference type="ARBA" id="ARBA00023306"/>
    </source>
</evidence>
<reference evidence="11" key="1">
    <citation type="submission" date="2020-01" db="EMBL/GenBank/DDBJ databases">
        <authorList>
            <consortium name="DOE Joint Genome Institute"/>
            <person name="Haridas S."/>
            <person name="Albert R."/>
            <person name="Binder M."/>
            <person name="Bloem J."/>
            <person name="Labutti K."/>
            <person name="Salamov A."/>
            <person name="Andreopoulos B."/>
            <person name="Baker S.E."/>
            <person name="Barry K."/>
            <person name="Bills G."/>
            <person name="Bluhm B.H."/>
            <person name="Cannon C."/>
            <person name="Castanera R."/>
            <person name="Culley D.E."/>
            <person name="Daum C."/>
            <person name="Ezra D."/>
            <person name="Gonzalez J.B."/>
            <person name="Henrissat B."/>
            <person name="Kuo A."/>
            <person name="Liang C."/>
            <person name="Lipzen A."/>
            <person name="Lutzoni F."/>
            <person name="Magnuson J."/>
            <person name="Mondo S."/>
            <person name="Nolan M."/>
            <person name="Ohm R."/>
            <person name="Pangilinan J."/>
            <person name="Park H.-J."/>
            <person name="Ramirez L."/>
            <person name="Alfaro M."/>
            <person name="Sun H."/>
            <person name="Tritt A."/>
            <person name="Yoshinaga Y."/>
            <person name="Zwiers L.-H."/>
            <person name="Turgeon B.G."/>
            <person name="Goodwin S.B."/>
            <person name="Spatafora J.W."/>
            <person name="Crous P.W."/>
            <person name="Grigoriev I.V."/>
        </authorList>
    </citation>
    <scope>NUCLEOTIDE SEQUENCE</scope>
    <source>
        <strain evidence="11">CBS 342.82</strain>
    </source>
</reference>
<feature type="compositionally biased region" description="Basic and acidic residues" evidence="8">
    <location>
        <begin position="1005"/>
        <end position="1014"/>
    </location>
</feature>
<feature type="compositionally biased region" description="Basic and acidic residues" evidence="8">
    <location>
        <begin position="795"/>
        <end position="808"/>
    </location>
</feature>
<gene>
    <name evidence="11" type="ORF">K489DRAFT_433124</name>
</gene>
<dbReference type="GO" id="GO:0006281">
    <property type="term" value="P:DNA repair"/>
    <property type="evidence" value="ECO:0007669"/>
    <property type="project" value="TreeGrafter"/>
</dbReference>
<keyword evidence="6" id="KW-0469">Meiosis</keyword>
<evidence type="ECO:0000313" key="10">
    <source>
        <dbReference type="Proteomes" id="UP000504637"/>
    </source>
</evidence>
<keyword evidence="4" id="KW-0236">DNA replication inhibitor</keyword>
<dbReference type="GO" id="GO:0051321">
    <property type="term" value="P:meiotic cell cycle"/>
    <property type="evidence" value="ECO:0007669"/>
    <property type="project" value="UniProtKB-KW"/>
</dbReference>
<dbReference type="GO" id="GO:0031298">
    <property type="term" value="C:replication fork protection complex"/>
    <property type="evidence" value="ECO:0007669"/>
    <property type="project" value="TreeGrafter"/>
</dbReference>